<reference evidence="1" key="1">
    <citation type="journal article" date="2012" name="BMC Biol.">
        <title>Comprehensive microarray-based analysis for stage-specific larval camouflage pattern-associated genes in the swallowtail butterfly, Papilio xuthus.</title>
        <authorList>
            <person name="Futahashi R."/>
            <person name="Shirataki H."/>
            <person name="Narita T."/>
            <person name="Mita K."/>
            <person name="Fujiwara H."/>
        </authorList>
    </citation>
    <scope>NUCLEOTIDE SEQUENCE</scope>
    <source>
        <tissue evidence="1">Epidermis</tissue>
    </source>
</reference>
<dbReference type="EMBL" id="AK404584">
    <property type="protein sequence ID" value="BAM20235.1"/>
    <property type="molecule type" value="mRNA"/>
</dbReference>
<protein>
    <submittedName>
        <fullName evidence="1">Uncharacterized protein</fullName>
    </submittedName>
</protein>
<dbReference type="AlphaFoldDB" id="I4DQP5"/>
<accession>I4DQP5</accession>
<organism evidence="1">
    <name type="scientific">Papilio xuthus</name>
    <name type="common">Asian swallowtail butterfly</name>
    <dbReference type="NCBI Taxonomy" id="66420"/>
    <lineage>
        <taxon>Eukaryota</taxon>
        <taxon>Metazoa</taxon>
        <taxon>Ecdysozoa</taxon>
        <taxon>Arthropoda</taxon>
        <taxon>Hexapoda</taxon>
        <taxon>Insecta</taxon>
        <taxon>Pterygota</taxon>
        <taxon>Neoptera</taxon>
        <taxon>Endopterygota</taxon>
        <taxon>Lepidoptera</taxon>
        <taxon>Glossata</taxon>
        <taxon>Ditrysia</taxon>
        <taxon>Papilionoidea</taxon>
        <taxon>Papilionidae</taxon>
        <taxon>Papilioninae</taxon>
        <taxon>Papilio</taxon>
    </lineage>
</organism>
<evidence type="ECO:0000313" key="1">
    <source>
        <dbReference type="EMBL" id="BAM20235.1"/>
    </source>
</evidence>
<sequence>MGLSSGISFLIHFNYITLGLLDYGRTIRQYVFILLFETSIYSIKFREEELLIYYILVYGISVHHKSRVTIIPSCLTVGAIVCLRCLICQ</sequence>
<name>I4DQP5_PAPXU</name>
<proteinExistence type="evidence at transcript level"/>